<dbReference type="PANTHER" id="PTHR46797:SF1">
    <property type="entry name" value="METHYLPHOSPHONATE SYNTHASE"/>
    <property type="match status" value="1"/>
</dbReference>
<gene>
    <name evidence="3" type="ORF">X474_22675</name>
</gene>
<dbReference type="CDD" id="cd00093">
    <property type="entry name" value="HTH_XRE"/>
    <property type="match status" value="1"/>
</dbReference>
<dbReference type="OrthoDB" id="5343295at2"/>
<dbReference type="Proteomes" id="UP000032233">
    <property type="component" value="Unassembled WGS sequence"/>
</dbReference>
<dbReference type="InterPro" id="IPR013096">
    <property type="entry name" value="Cupin_2"/>
</dbReference>
<evidence type="ECO:0000259" key="2">
    <source>
        <dbReference type="PROSITE" id="PS50943"/>
    </source>
</evidence>
<dbReference type="Gene3D" id="1.10.260.40">
    <property type="entry name" value="lambda repressor-like DNA-binding domains"/>
    <property type="match status" value="1"/>
</dbReference>
<keyword evidence="1 3" id="KW-0238">DNA-binding</keyword>
<sequence>MNEIEKKNRELTITIAERIRELRKDRGWTLLQLARVTGFSKGYLSQVENAEKNPPINTLNKIAYGLGVDVAALITGEGAEKPKPFTLVRRGERKNVTPMDSHKGYIYESLAYKKADRLMDVFIVEVSPHAADDFYAHEGQEIALVLEGRQEFTYGKETMLMEPGDTAYFDSNQPHKARALDGRPCKVLVVFTNPRRSG</sequence>
<dbReference type="EMBL" id="AZAC01000045">
    <property type="protein sequence ID" value="KIX11709.1"/>
    <property type="molecule type" value="Genomic_DNA"/>
</dbReference>
<evidence type="ECO:0000313" key="3">
    <source>
        <dbReference type="EMBL" id="KIX11709.1"/>
    </source>
</evidence>
<dbReference type="FunCoup" id="A0A0D2J0E2">
    <property type="interactions" value="7"/>
</dbReference>
<reference evidence="3 4" key="1">
    <citation type="submission" date="2013-11" db="EMBL/GenBank/DDBJ databases">
        <title>Metagenomic analysis of a methanogenic consortium involved in long chain n-alkane degradation.</title>
        <authorList>
            <person name="Davidova I.A."/>
            <person name="Callaghan A.V."/>
            <person name="Wawrik B."/>
            <person name="Pruitt S."/>
            <person name="Marks C."/>
            <person name="Duncan K.E."/>
            <person name="Suflita J.M."/>
        </authorList>
    </citation>
    <scope>NUCLEOTIDE SEQUENCE [LARGE SCALE GENOMIC DNA]</scope>
    <source>
        <strain evidence="3 4">SPR</strain>
    </source>
</reference>
<dbReference type="GO" id="GO:0003700">
    <property type="term" value="F:DNA-binding transcription factor activity"/>
    <property type="evidence" value="ECO:0007669"/>
    <property type="project" value="TreeGrafter"/>
</dbReference>
<dbReference type="Pfam" id="PF07883">
    <property type="entry name" value="Cupin_2"/>
    <property type="match status" value="1"/>
</dbReference>
<evidence type="ECO:0000256" key="1">
    <source>
        <dbReference type="ARBA" id="ARBA00023125"/>
    </source>
</evidence>
<dbReference type="PANTHER" id="PTHR46797">
    <property type="entry name" value="HTH-TYPE TRANSCRIPTIONAL REGULATOR"/>
    <property type="match status" value="1"/>
</dbReference>
<dbReference type="Gene3D" id="2.60.120.10">
    <property type="entry name" value="Jelly Rolls"/>
    <property type="match status" value="1"/>
</dbReference>
<dbReference type="GO" id="GO:0005829">
    <property type="term" value="C:cytosol"/>
    <property type="evidence" value="ECO:0007669"/>
    <property type="project" value="TreeGrafter"/>
</dbReference>
<organism evidence="3 4">
    <name type="scientific">Dethiosulfatarculus sandiegensis</name>
    <dbReference type="NCBI Taxonomy" id="1429043"/>
    <lineage>
        <taxon>Bacteria</taxon>
        <taxon>Pseudomonadati</taxon>
        <taxon>Thermodesulfobacteriota</taxon>
        <taxon>Desulfarculia</taxon>
        <taxon>Desulfarculales</taxon>
        <taxon>Desulfarculaceae</taxon>
        <taxon>Dethiosulfatarculus</taxon>
    </lineage>
</organism>
<dbReference type="SUPFAM" id="SSF51182">
    <property type="entry name" value="RmlC-like cupins"/>
    <property type="match status" value="1"/>
</dbReference>
<dbReference type="InParanoid" id="A0A0D2J0E2"/>
<dbReference type="InterPro" id="IPR011051">
    <property type="entry name" value="RmlC_Cupin_sf"/>
</dbReference>
<dbReference type="GO" id="GO:0003677">
    <property type="term" value="F:DNA binding"/>
    <property type="evidence" value="ECO:0007669"/>
    <property type="project" value="UniProtKB-KW"/>
</dbReference>
<evidence type="ECO:0000313" key="4">
    <source>
        <dbReference type="Proteomes" id="UP000032233"/>
    </source>
</evidence>
<dbReference type="STRING" id="1429043.X474_22675"/>
<dbReference type="InterPro" id="IPR010982">
    <property type="entry name" value="Lambda_DNA-bd_dom_sf"/>
</dbReference>
<name>A0A0D2J0E2_9BACT</name>
<protein>
    <submittedName>
        <fullName evidence="3">DNA-binding protein</fullName>
    </submittedName>
</protein>
<dbReference type="AlphaFoldDB" id="A0A0D2J0E2"/>
<accession>A0A0D2J0E2</accession>
<feature type="domain" description="HTH cro/C1-type" evidence="2">
    <location>
        <begin position="19"/>
        <end position="73"/>
    </location>
</feature>
<dbReference type="SMART" id="SM00530">
    <property type="entry name" value="HTH_XRE"/>
    <property type="match status" value="1"/>
</dbReference>
<proteinExistence type="predicted"/>
<dbReference type="RefSeq" id="WP_044351606.1">
    <property type="nucleotide sequence ID" value="NZ_AZAC01000045.1"/>
</dbReference>
<keyword evidence="4" id="KW-1185">Reference proteome</keyword>
<dbReference type="InterPro" id="IPR050807">
    <property type="entry name" value="TransReg_Diox_bact_type"/>
</dbReference>
<dbReference type="SUPFAM" id="SSF47413">
    <property type="entry name" value="lambda repressor-like DNA-binding domains"/>
    <property type="match status" value="1"/>
</dbReference>
<dbReference type="InterPro" id="IPR014710">
    <property type="entry name" value="RmlC-like_jellyroll"/>
</dbReference>
<dbReference type="CDD" id="cd02209">
    <property type="entry name" value="cupin_XRE_C"/>
    <property type="match status" value="1"/>
</dbReference>
<dbReference type="InterPro" id="IPR001387">
    <property type="entry name" value="Cro/C1-type_HTH"/>
</dbReference>
<dbReference type="Pfam" id="PF01381">
    <property type="entry name" value="HTH_3"/>
    <property type="match status" value="1"/>
</dbReference>
<dbReference type="PROSITE" id="PS50943">
    <property type="entry name" value="HTH_CROC1"/>
    <property type="match status" value="1"/>
</dbReference>
<comment type="caution">
    <text evidence="3">The sequence shown here is derived from an EMBL/GenBank/DDBJ whole genome shotgun (WGS) entry which is preliminary data.</text>
</comment>